<name>A0A0G1YH61_9BACT</name>
<dbReference type="SUPFAM" id="SSF50486">
    <property type="entry name" value="FMT C-terminal domain-like"/>
    <property type="match status" value="1"/>
</dbReference>
<dbReference type="PATRIC" id="fig|1618342.3.peg.397"/>
<comment type="similarity">
    <text evidence="1 5">Belongs to the DNA glycosylase MPG family.</text>
</comment>
<evidence type="ECO:0000256" key="3">
    <source>
        <dbReference type="ARBA" id="ARBA00022801"/>
    </source>
</evidence>
<dbReference type="PANTHER" id="PTHR10429">
    <property type="entry name" value="DNA-3-METHYLADENINE GLYCOSYLASE"/>
    <property type="match status" value="1"/>
</dbReference>
<accession>A0A0G1YH61</accession>
<keyword evidence="3 5" id="KW-0378">Hydrolase</keyword>
<proteinExistence type="inferred from homology"/>
<dbReference type="Pfam" id="PF02245">
    <property type="entry name" value="Pur_DNA_glyco"/>
    <property type="match status" value="2"/>
</dbReference>
<gene>
    <name evidence="6" type="ORF">UY40_C0010G0006</name>
</gene>
<evidence type="ECO:0000313" key="7">
    <source>
        <dbReference type="Proteomes" id="UP000034119"/>
    </source>
</evidence>
<evidence type="ECO:0000313" key="6">
    <source>
        <dbReference type="EMBL" id="KKW05709.1"/>
    </source>
</evidence>
<dbReference type="GO" id="GO:0003905">
    <property type="term" value="F:alkylbase DNA N-glycosylase activity"/>
    <property type="evidence" value="ECO:0007669"/>
    <property type="project" value="InterPro"/>
</dbReference>
<reference evidence="6 7" key="1">
    <citation type="journal article" date="2015" name="Nature">
        <title>rRNA introns, odd ribosomes, and small enigmatic genomes across a large radiation of phyla.</title>
        <authorList>
            <person name="Brown C.T."/>
            <person name="Hug L.A."/>
            <person name="Thomas B.C."/>
            <person name="Sharon I."/>
            <person name="Castelle C.J."/>
            <person name="Singh A."/>
            <person name="Wilkins M.J."/>
            <person name="Williams K.H."/>
            <person name="Banfield J.F."/>
        </authorList>
    </citation>
    <scope>NUCLEOTIDE SEQUENCE [LARGE SCALE GENOMIC DNA]</scope>
</reference>
<dbReference type="InterPro" id="IPR003180">
    <property type="entry name" value="MPG"/>
</dbReference>
<evidence type="ECO:0000256" key="4">
    <source>
        <dbReference type="ARBA" id="ARBA00023204"/>
    </source>
</evidence>
<keyword evidence="2 5" id="KW-0227">DNA damage</keyword>
<dbReference type="EC" id="3.2.2.-" evidence="5"/>
<comment type="caution">
    <text evidence="6">The sequence shown here is derived from an EMBL/GenBank/DDBJ whole genome shotgun (WGS) entry which is preliminary data.</text>
</comment>
<dbReference type="Gene3D" id="3.10.300.10">
    <property type="entry name" value="Methylpurine-DNA glycosylase (MPG)"/>
    <property type="match status" value="2"/>
</dbReference>
<dbReference type="InterPro" id="IPR036995">
    <property type="entry name" value="MPG_sf"/>
</dbReference>
<dbReference type="GO" id="GO:0006284">
    <property type="term" value="P:base-excision repair"/>
    <property type="evidence" value="ECO:0007669"/>
    <property type="project" value="InterPro"/>
</dbReference>
<evidence type="ECO:0000256" key="2">
    <source>
        <dbReference type="ARBA" id="ARBA00022763"/>
    </source>
</evidence>
<dbReference type="InterPro" id="IPR011034">
    <property type="entry name" value="Formyl_transferase-like_C_sf"/>
</dbReference>
<evidence type="ECO:0000256" key="1">
    <source>
        <dbReference type="ARBA" id="ARBA00009232"/>
    </source>
</evidence>
<dbReference type="Proteomes" id="UP000034119">
    <property type="component" value="Unassembled WGS sequence"/>
</dbReference>
<dbReference type="STRING" id="1618342.UY40_C0010G0006"/>
<dbReference type="PANTHER" id="PTHR10429:SF0">
    <property type="entry name" value="DNA-3-METHYLADENINE GLYCOSYLASE"/>
    <property type="match status" value="1"/>
</dbReference>
<dbReference type="CDD" id="cd00540">
    <property type="entry name" value="AAG"/>
    <property type="match status" value="1"/>
</dbReference>
<dbReference type="EMBL" id="LCPW01000010">
    <property type="protein sequence ID" value="KKW05709.1"/>
    <property type="molecule type" value="Genomic_DNA"/>
</dbReference>
<evidence type="ECO:0000256" key="5">
    <source>
        <dbReference type="HAMAP-Rule" id="MF_00527"/>
    </source>
</evidence>
<keyword evidence="4 5" id="KW-0234">DNA repair</keyword>
<dbReference type="HAMAP" id="MF_00527">
    <property type="entry name" value="3MGH"/>
    <property type="match status" value="1"/>
</dbReference>
<protein>
    <recommendedName>
        <fullName evidence="5">Putative 3-methyladenine DNA glycosylase</fullName>
        <ecNumber evidence="5">3.2.2.-</ecNumber>
    </recommendedName>
</protein>
<sequence length="176" mass="19966">MSNRRLKREFFDRSAVIVAPELLGKYLVRKLKSGETLSGMITEVEAYVGEKDLGSHAAGGRRTKRTEVMYGAPGHAYVYFTYGMHWLINVVCSKVDDPQALLIRGLDTVTGPARLTKALSIDGKFHGEDLTENKELWLEDRGVVIKKEDIMVTPRIGIPYAREWKEKPLRFIIQQT</sequence>
<dbReference type="GO" id="GO:0003677">
    <property type="term" value="F:DNA binding"/>
    <property type="evidence" value="ECO:0007669"/>
    <property type="project" value="InterPro"/>
</dbReference>
<organism evidence="6 7">
    <name type="scientific">candidate division CPR1 bacterium GW2011_GWC1_49_13</name>
    <dbReference type="NCBI Taxonomy" id="1618342"/>
    <lineage>
        <taxon>Bacteria</taxon>
        <taxon>candidate division CPR1</taxon>
    </lineage>
</organism>
<dbReference type="AlphaFoldDB" id="A0A0G1YH61"/>
<dbReference type="NCBIfam" id="TIGR00567">
    <property type="entry name" value="3mg"/>
    <property type="match status" value="1"/>
</dbReference>